<evidence type="ECO:0000313" key="2">
    <source>
        <dbReference type="EMBL" id="CAH2285917.1"/>
    </source>
</evidence>
<protein>
    <submittedName>
        <fullName evidence="2">Uncharacterized protein</fullName>
    </submittedName>
</protein>
<dbReference type="Proteomes" id="UP001295444">
    <property type="component" value="Chromosome 04"/>
</dbReference>
<dbReference type="EMBL" id="OW240915">
    <property type="protein sequence ID" value="CAH2285917.1"/>
    <property type="molecule type" value="Genomic_DNA"/>
</dbReference>
<accession>A0AAD1W410</accession>
<sequence length="90" mass="9584">FIQNGIATESRRNPAPGLQQSWHLVSTDVITLGRNPSSSHQGNCAHRASVDLHVWEAGGNVKGNVVIKLDKFQSTQGTSFTAANSGRPCA</sequence>
<feature type="non-terminal residue" evidence="2">
    <location>
        <position position="1"/>
    </location>
</feature>
<evidence type="ECO:0000256" key="1">
    <source>
        <dbReference type="SAM" id="MobiDB-lite"/>
    </source>
</evidence>
<dbReference type="AlphaFoldDB" id="A0AAD1W410"/>
<feature type="region of interest" description="Disordered" evidence="1">
    <location>
        <begin position="1"/>
        <end position="20"/>
    </location>
</feature>
<gene>
    <name evidence="2" type="ORF">PECUL_23A058376</name>
</gene>
<reference evidence="2" key="1">
    <citation type="submission" date="2022-03" db="EMBL/GenBank/DDBJ databases">
        <authorList>
            <person name="Alioto T."/>
            <person name="Alioto T."/>
            <person name="Gomez Garrido J."/>
        </authorList>
    </citation>
    <scope>NUCLEOTIDE SEQUENCE</scope>
</reference>
<organism evidence="2 3">
    <name type="scientific">Pelobates cultripes</name>
    <name type="common">Western spadefoot toad</name>
    <dbReference type="NCBI Taxonomy" id="61616"/>
    <lineage>
        <taxon>Eukaryota</taxon>
        <taxon>Metazoa</taxon>
        <taxon>Chordata</taxon>
        <taxon>Craniata</taxon>
        <taxon>Vertebrata</taxon>
        <taxon>Euteleostomi</taxon>
        <taxon>Amphibia</taxon>
        <taxon>Batrachia</taxon>
        <taxon>Anura</taxon>
        <taxon>Pelobatoidea</taxon>
        <taxon>Pelobatidae</taxon>
        <taxon>Pelobates</taxon>
    </lineage>
</organism>
<proteinExistence type="predicted"/>
<name>A0AAD1W410_PELCU</name>
<keyword evidence="3" id="KW-1185">Reference proteome</keyword>
<evidence type="ECO:0000313" key="3">
    <source>
        <dbReference type="Proteomes" id="UP001295444"/>
    </source>
</evidence>